<keyword evidence="1" id="KW-0812">Transmembrane</keyword>
<keyword evidence="1" id="KW-1133">Transmembrane helix</keyword>
<evidence type="ECO:0000256" key="1">
    <source>
        <dbReference type="SAM" id="Phobius"/>
    </source>
</evidence>
<gene>
    <name evidence="2" type="ORF">GWI33_010378</name>
</gene>
<feature type="non-terminal residue" evidence="2">
    <location>
        <position position="1"/>
    </location>
</feature>
<comment type="caution">
    <text evidence="2">The sequence shown here is derived from an EMBL/GenBank/DDBJ whole genome shotgun (WGS) entry which is preliminary data.</text>
</comment>
<evidence type="ECO:0000313" key="2">
    <source>
        <dbReference type="EMBL" id="KAF7276383.1"/>
    </source>
</evidence>
<accession>A0A834IE18</accession>
<keyword evidence="1" id="KW-0472">Membrane</keyword>
<proteinExistence type="predicted"/>
<dbReference type="AlphaFoldDB" id="A0A834IE18"/>
<name>A0A834IE18_RHYFE</name>
<protein>
    <submittedName>
        <fullName evidence="2">Uncharacterized protein</fullName>
    </submittedName>
</protein>
<dbReference type="Proteomes" id="UP000625711">
    <property type="component" value="Unassembled WGS sequence"/>
</dbReference>
<keyword evidence="3" id="KW-1185">Reference proteome</keyword>
<organism evidence="2 3">
    <name type="scientific">Rhynchophorus ferrugineus</name>
    <name type="common">Red palm weevil</name>
    <name type="synonym">Curculio ferrugineus</name>
    <dbReference type="NCBI Taxonomy" id="354439"/>
    <lineage>
        <taxon>Eukaryota</taxon>
        <taxon>Metazoa</taxon>
        <taxon>Ecdysozoa</taxon>
        <taxon>Arthropoda</taxon>
        <taxon>Hexapoda</taxon>
        <taxon>Insecta</taxon>
        <taxon>Pterygota</taxon>
        <taxon>Neoptera</taxon>
        <taxon>Endopterygota</taxon>
        <taxon>Coleoptera</taxon>
        <taxon>Polyphaga</taxon>
        <taxon>Cucujiformia</taxon>
        <taxon>Curculionidae</taxon>
        <taxon>Dryophthorinae</taxon>
        <taxon>Rhynchophorus</taxon>
    </lineage>
</organism>
<evidence type="ECO:0000313" key="3">
    <source>
        <dbReference type="Proteomes" id="UP000625711"/>
    </source>
</evidence>
<reference evidence="2" key="1">
    <citation type="submission" date="2020-08" db="EMBL/GenBank/DDBJ databases">
        <title>Genome sequencing and assembly of the red palm weevil Rhynchophorus ferrugineus.</title>
        <authorList>
            <person name="Dias G.B."/>
            <person name="Bergman C.M."/>
            <person name="Manee M."/>
        </authorList>
    </citation>
    <scope>NUCLEOTIDE SEQUENCE</scope>
    <source>
        <strain evidence="2">AA-2017</strain>
        <tissue evidence="2">Whole larva</tissue>
    </source>
</reference>
<feature type="transmembrane region" description="Helical" evidence="1">
    <location>
        <begin position="6"/>
        <end position="26"/>
    </location>
</feature>
<sequence>VTAGDAFAVLTSFGLADAVLVLLHAASSARWSHRL</sequence>
<dbReference type="EMBL" id="JAACXV010007108">
    <property type="protein sequence ID" value="KAF7276383.1"/>
    <property type="molecule type" value="Genomic_DNA"/>
</dbReference>